<feature type="non-terminal residue" evidence="17">
    <location>
        <position position="1"/>
    </location>
</feature>
<dbReference type="AlphaFoldDB" id="A0A8H1LR37"/>
<dbReference type="InterPro" id="IPR036188">
    <property type="entry name" value="FAD/NAD-bd_sf"/>
</dbReference>
<evidence type="ECO:0000256" key="8">
    <source>
        <dbReference type="ARBA" id="ARBA00022857"/>
    </source>
</evidence>
<comment type="cofactor">
    <cofactor evidence="1">
        <name>FAD</name>
        <dbReference type="ChEBI" id="CHEBI:57692"/>
    </cofactor>
</comment>
<comment type="catalytic activity">
    <reaction evidence="15">
        <text>L-lysine + NADPH + O2 = N(6)-hydroxy-L-lysine + NADP(+) + H2O</text>
        <dbReference type="Rhea" id="RHEA:23228"/>
        <dbReference type="ChEBI" id="CHEBI:15377"/>
        <dbReference type="ChEBI" id="CHEBI:15379"/>
        <dbReference type="ChEBI" id="CHEBI:32551"/>
        <dbReference type="ChEBI" id="CHEBI:57783"/>
        <dbReference type="ChEBI" id="CHEBI:57820"/>
        <dbReference type="ChEBI" id="CHEBI:58349"/>
        <dbReference type="EC" id="1.14.13.59"/>
    </reaction>
</comment>
<keyword evidence="10 17" id="KW-0503">Monooxygenase</keyword>
<dbReference type="Gene3D" id="3.50.50.60">
    <property type="entry name" value="FAD/NAD(P)-binding domain"/>
    <property type="match status" value="1"/>
</dbReference>
<dbReference type="GO" id="GO:0047091">
    <property type="term" value="F:L-lysine 6-monooxygenase (NADPH) activity"/>
    <property type="evidence" value="ECO:0007669"/>
    <property type="project" value="UniProtKB-EC"/>
</dbReference>
<dbReference type="EC" id="1.14.13.59" evidence="4"/>
<dbReference type="PANTHER" id="PTHR42802">
    <property type="entry name" value="MONOOXYGENASE"/>
    <property type="match status" value="1"/>
</dbReference>
<organism evidence="17 18">
    <name type="scientific">Streptomyces albus</name>
    <dbReference type="NCBI Taxonomy" id="1888"/>
    <lineage>
        <taxon>Bacteria</taxon>
        <taxon>Bacillati</taxon>
        <taxon>Actinomycetota</taxon>
        <taxon>Actinomycetes</taxon>
        <taxon>Kitasatosporales</taxon>
        <taxon>Streptomycetaceae</taxon>
        <taxon>Streptomyces</taxon>
    </lineage>
</organism>
<sequence>ESGRPQVDAAQRLVLAPEIAGSVFVQNAERHTHGVGTPDLGLAAWRSAVIVNTLTGKEFYPLPERTAFTTFGLGARDRDDRDTASRPAEERR</sequence>
<evidence type="ECO:0000313" key="18">
    <source>
        <dbReference type="Proteomes" id="UP000298111"/>
    </source>
</evidence>
<feature type="compositionally biased region" description="Basic and acidic residues" evidence="16">
    <location>
        <begin position="75"/>
        <end position="92"/>
    </location>
</feature>
<evidence type="ECO:0000256" key="1">
    <source>
        <dbReference type="ARBA" id="ARBA00001974"/>
    </source>
</evidence>
<keyword evidence="9" id="KW-0560">Oxidoreductase</keyword>
<dbReference type="EMBL" id="RCIY01000001">
    <property type="protein sequence ID" value="TGG90001.1"/>
    <property type="molecule type" value="Genomic_DNA"/>
</dbReference>
<evidence type="ECO:0000256" key="10">
    <source>
        <dbReference type="ARBA" id="ARBA00023033"/>
    </source>
</evidence>
<comment type="pathway">
    <text evidence="2">Siderophore biosynthesis.</text>
</comment>
<feature type="region of interest" description="Disordered" evidence="16">
    <location>
        <begin position="71"/>
        <end position="92"/>
    </location>
</feature>
<keyword evidence="6" id="KW-0285">Flavoprotein</keyword>
<evidence type="ECO:0000256" key="6">
    <source>
        <dbReference type="ARBA" id="ARBA00022630"/>
    </source>
</evidence>
<dbReference type="Proteomes" id="UP000298111">
    <property type="component" value="Unassembled WGS sequence"/>
</dbReference>
<dbReference type="PANTHER" id="PTHR42802:SF1">
    <property type="entry name" value="L-ORNITHINE N(5)-MONOOXYGENASE"/>
    <property type="match status" value="1"/>
</dbReference>
<reference evidence="17 18" key="1">
    <citation type="submission" date="2018-10" db="EMBL/GenBank/DDBJ databases">
        <title>Isolation of pseudouridimycin from Streptomyces albus DSM 40763.</title>
        <authorList>
            <person name="Rosenqvist P."/>
            <person name="Metsae-Ketelae M."/>
            <person name="Virta P."/>
        </authorList>
    </citation>
    <scope>NUCLEOTIDE SEQUENCE [LARGE SCALE GENOMIC DNA]</scope>
    <source>
        <strain evidence="17 18">DSM 40763</strain>
    </source>
</reference>
<comment type="similarity">
    <text evidence="3">Belongs to the lysine N(6)-hydroxylase/L-ornithine N(5)-oxygenase family.</text>
</comment>
<keyword evidence="7" id="KW-0274">FAD</keyword>
<evidence type="ECO:0000256" key="4">
    <source>
        <dbReference type="ARBA" id="ARBA00013076"/>
    </source>
</evidence>
<evidence type="ECO:0000256" key="15">
    <source>
        <dbReference type="ARBA" id="ARBA00048407"/>
    </source>
</evidence>
<gene>
    <name evidence="17" type="ORF">D8771_00030</name>
</gene>
<protein>
    <recommendedName>
        <fullName evidence="5">L-lysine N6-monooxygenase MbtG</fullName>
        <ecNumber evidence="4">1.14.13.59</ecNumber>
    </recommendedName>
    <alternativeName>
        <fullName evidence="14">Lysine 6-N-hydroxylase</fullName>
    </alternativeName>
    <alternativeName>
        <fullName evidence="13">Lysine N6-hydroxylase</fullName>
    </alternativeName>
    <alternativeName>
        <fullName evidence="11">Lysine-N-oxygenase</fullName>
    </alternativeName>
    <alternativeName>
        <fullName evidence="12">Mycobactin synthase protein G</fullName>
    </alternativeName>
</protein>
<evidence type="ECO:0000256" key="12">
    <source>
        <dbReference type="ARBA" id="ARBA00031158"/>
    </source>
</evidence>
<dbReference type="InterPro" id="IPR025700">
    <property type="entry name" value="Lys/Orn_oxygenase"/>
</dbReference>
<evidence type="ECO:0000256" key="9">
    <source>
        <dbReference type="ARBA" id="ARBA00023002"/>
    </source>
</evidence>
<evidence type="ECO:0000256" key="5">
    <source>
        <dbReference type="ARBA" id="ARBA00016406"/>
    </source>
</evidence>
<evidence type="ECO:0000256" key="13">
    <source>
        <dbReference type="ARBA" id="ARBA00032493"/>
    </source>
</evidence>
<evidence type="ECO:0000256" key="14">
    <source>
        <dbReference type="ARBA" id="ARBA00032738"/>
    </source>
</evidence>
<evidence type="ECO:0000256" key="3">
    <source>
        <dbReference type="ARBA" id="ARBA00007588"/>
    </source>
</evidence>
<evidence type="ECO:0000256" key="11">
    <source>
        <dbReference type="ARBA" id="ARBA00029939"/>
    </source>
</evidence>
<evidence type="ECO:0000256" key="7">
    <source>
        <dbReference type="ARBA" id="ARBA00022827"/>
    </source>
</evidence>
<evidence type="ECO:0000256" key="2">
    <source>
        <dbReference type="ARBA" id="ARBA00004924"/>
    </source>
</evidence>
<proteinExistence type="inferred from homology"/>
<evidence type="ECO:0000313" key="17">
    <source>
        <dbReference type="EMBL" id="TGG90001.1"/>
    </source>
</evidence>
<accession>A0A8H1LR37</accession>
<name>A0A8H1LR37_9ACTN</name>
<keyword evidence="8" id="KW-0521">NADP</keyword>
<comment type="caution">
    <text evidence="17">The sequence shown here is derived from an EMBL/GenBank/DDBJ whole genome shotgun (WGS) entry which is preliminary data.</text>
</comment>
<evidence type="ECO:0000256" key="16">
    <source>
        <dbReference type="SAM" id="MobiDB-lite"/>
    </source>
</evidence>